<dbReference type="InterPro" id="IPR023996">
    <property type="entry name" value="TonB-dep_OMP_SusC/RagA"/>
</dbReference>
<dbReference type="Pfam" id="PF13715">
    <property type="entry name" value="CarbopepD_reg_2"/>
    <property type="match status" value="1"/>
</dbReference>
<reference evidence="9 10" key="1">
    <citation type="submission" date="2018-08" db="EMBL/GenBank/DDBJ databases">
        <title>A genome reference for cultivated species of the human gut microbiota.</title>
        <authorList>
            <person name="Zou Y."/>
            <person name="Xue W."/>
            <person name="Luo G."/>
        </authorList>
    </citation>
    <scope>NUCLEOTIDE SEQUENCE [LARGE SCALE GENOMIC DNA]</scope>
    <source>
        <strain evidence="9 10">AF24-2</strain>
    </source>
</reference>
<evidence type="ECO:0000256" key="2">
    <source>
        <dbReference type="ARBA" id="ARBA00022448"/>
    </source>
</evidence>
<evidence type="ECO:0000259" key="8">
    <source>
        <dbReference type="Pfam" id="PF07715"/>
    </source>
</evidence>
<dbReference type="RefSeq" id="WP_118484624.1">
    <property type="nucleotide sequence ID" value="NZ_CAUELD010000103.1"/>
</dbReference>
<comment type="subcellular location">
    <subcellularLocation>
        <location evidence="1 7">Cell outer membrane</location>
        <topology evidence="1 7">Multi-pass membrane protein</topology>
    </subcellularLocation>
</comment>
<dbReference type="SUPFAM" id="SSF49464">
    <property type="entry name" value="Carboxypeptidase regulatory domain-like"/>
    <property type="match status" value="1"/>
</dbReference>
<sequence length="1055" mass="115969">MFLLLMVSGWGAAWATPEKVIDASTLQQSAKITTQGTIVDAQGEPLIGVSILEVGTTNGTITDIDGKFTLQVASGATLEISYIGYKTQKLAAKPNLGTLQMADDTEVLDEVVVTALGIKRSEKSLGYAMQEVKGESLVAARETNLANALSGKFAGVQITRSSNGAGGSSKIQLRGANSVTGFNQPLIVVDGVPMDNFTGANDFSGKSHNDYWNPGTDMGNGLSDLNSEDIESMSVLKGASAAALYGSRAGNGVILITTKKGKENPGLGITISASVSAETIFMKPNRQTTFGQGDDGVYSGTSSNSWGPRIEGQEYTDWAGVKRNMTYYDNIDSYFNTGVNTTESFSLSQMYNKTSIYASVTRMDDANKIPSSKLHRTNMTLRAATTFGKDDRWSFDAKIQYINSIAKNRPSSGADGSSFLSMYTTPVSLDITDFKKCLDENGDMRWWQRDSGLNPYWGQEYNLNQDSRNRFLMNASLKYRFTDWLSAEIKAGSDMYFTETETKLYDGSPIVDNGRYSFGEQKFYENNYSFLILAQKDNLLGNWGGNLTLGGNMMERRSTGLKNGLGKLTIPNQFWITNGDKGDLSQDQSFTRKKINSLYGTLGINYDGWAFLDATFRNDWSSSLSKKNRSFFYPSVSLSWVISDMMNKLEKNMPSWLTYAKVRASFAQVGNDLDPYQLYNLYKISTNGSTGGILAETSGTVLYNENVRSELISSWEAGAEIRFFNNRLGLDVAWYKSNAKRQLLDIPMNRLSGYESMKVNAGNIQNTGWEIMLNATPVQTKDFTWDMNINLSTNKNKIIELLPGEEYKNMTYTLGGYDNLYVYAVAGGNYGEIWGTKFQRVTDENSPYYGKLLLNEAGLPQGTSTPEKIGDQQANCLMGWTNTFSYKNFTLSFLIDGRFGGDIFSGTNRILQAYGVAEVTAPGGNREDFVVDGVISDGKGGYVPSTIAVSQEDYWRAVSTSSGNLGIGEANLYDATNIRLRNVSLNYSIPKSALKNTPFQQVKLGVSCNNVWMIKSHLNGIDPESVYATSTNATGFENLAAPTSRTYLFNVTLGF</sequence>
<evidence type="ECO:0000256" key="1">
    <source>
        <dbReference type="ARBA" id="ARBA00004571"/>
    </source>
</evidence>
<name>A0A412GK77_9BACT</name>
<keyword evidence="10" id="KW-1185">Reference proteome</keyword>
<evidence type="ECO:0000313" key="10">
    <source>
        <dbReference type="Proteomes" id="UP000285864"/>
    </source>
</evidence>
<organism evidence="9 10">
    <name type="scientific">Phocaeicola coprocola</name>
    <dbReference type="NCBI Taxonomy" id="310298"/>
    <lineage>
        <taxon>Bacteria</taxon>
        <taxon>Pseudomonadati</taxon>
        <taxon>Bacteroidota</taxon>
        <taxon>Bacteroidia</taxon>
        <taxon>Bacteroidales</taxon>
        <taxon>Bacteroidaceae</taxon>
        <taxon>Phocaeicola</taxon>
    </lineage>
</organism>
<dbReference type="SUPFAM" id="SSF56935">
    <property type="entry name" value="Porins"/>
    <property type="match status" value="1"/>
</dbReference>
<dbReference type="PROSITE" id="PS52016">
    <property type="entry name" value="TONB_DEPENDENT_REC_3"/>
    <property type="match status" value="1"/>
</dbReference>
<dbReference type="EMBL" id="QRUU01000038">
    <property type="protein sequence ID" value="RGR95240.1"/>
    <property type="molecule type" value="Genomic_DNA"/>
</dbReference>
<gene>
    <name evidence="9" type="ORF">DWY20_09265</name>
</gene>
<dbReference type="GO" id="GO:0009279">
    <property type="term" value="C:cell outer membrane"/>
    <property type="evidence" value="ECO:0007669"/>
    <property type="project" value="UniProtKB-SubCell"/>
</dbReference>
<keyword evidence="6 7" id="KW-0998">Cell outer membrane</keyword>
<dbReference type="Gene3D" id="2.170.130.10">
    <property type="entry name" value="TonB-dependent receptor, plug domain"/>
    <property type="match status" value="1"/>
</dbReference>
<evidence type="ECO:0000256" key="5">
    <source>
        <dbReference type="ARBA" id="ARBA00023136"/>
    </source>
</evidence>
<comment type="caution">
    <text evidence="9">The sequence shown here is derived from an EMBL/GenBank/DDBJ whole genome shotgun (WGS) entry which is preliminary data.</text>
</comment>
<dbReference type="FunFam" id="2.60.40.1120:FF:000003">
    <property type="entry name" value="Outer membrane protein Omp121"/>
    <property type="match status" value="1"/>
</dbReference>
<dbReference type="InterPro" id="IPR039426">
    <property type="entry name" value="TonB-dep_rcpt-like"/>
</dbReference>
<keyword evidence="3 7" id="KW-1134">Transmembrane beta strand</keyword>
<feature type="domain" description="TonB-dependent receptor plug" evidence="8">
    <location>
        <begin position="124"/>
        <end position="253"/>
    </location>
</feature>
<dbReference type="InterPro" id="IPR036942">
    <property type="entry name" value="Beta-barrel_TonB_sf"/>
</dbReference>
<dbReference type="AlphaFoldDB" id="A0A412GK77"/>
<keyword evidence="5 7" id="KW-0472">Membrane</keyword>
<keyword evidence="2 7" id="KW-0813">Transport</keyword>
<evidence type="ECO:0000256" key="6">
    <source>
        <dbReference type="ARBA" id="ARBA00023237"/>
    </source>
</evidence>
<evidence type="ECO:0000256" key="7">
    <source>
        <dbReference type="PROSITE-ProRule" id="PRU01360"/>
    </source>
</evidence>
<evidence type="ECO:0000313" key="9">
    <source>
        <dbReference type="EMBL" id="RGR95240.1"/>
    </source>
</evidence>
<dbReference type="NCBIfam" id="TIGR04057">
    <property type="entry name" value="SusC_RagA_signa"/>
    <property type="match status" value="1"/>
</dbReference>
<dbReference type="InterPro" id="IPR037066">
    <property type="entry name" value="Plug_dom_sf"/>
</dbReference>
<evidence type="ECO:0000256" key="3">
    <source>
        <dbReference type="ARBA" id="ARBA00022452"/>
    </source>
</evidence>
<accession>A0A412GK77</accession>
<dbReference type="InterPro" id="IPR012910">
    <property type="entry name" value="Plug_dom"/>
</dbReference>
<dbReference type="Gene3D" id="2.40.170.20">
    <property type="entry name" value="TonB-dependent receptor, beta-barrel domain"/>
    <property type="match status" value="1"/>
</dbReference>
<keyword evidence="4 7" id="KW-0812">Transmembrane</keyword>
<dbReference type="Proteomes" id="UP000285864">
    <property type="component" value="Unassembled WGS sequence"/>
</dbReference>
<proteinExistence type="inferred from homology"/>
<evidence type="ECO:0000256" key="4">
    <source>
        <dbReference type="ARBA" id="ARBA00022692"/>
    </source>
</evidence>
<protein>
    <submittedName>
        <fullName evidence="9">SusC/RagA family TonB-linked outer membrane protein</fullName>
    </submittedName>
</protein>
<dbReference type="InterPro" id="IPR008969">
    <property type="entry name" value="CarboxyPept-like_regulatory"/>
</dbReference>
<dbReference type="InterPro" id="IPR023997">
    <property type="entry name" value="TonB-dep_OMP_SusC/RagA_CS"/>
</dbReference>
<dbReference type="Pfam" id="PF07715">
    <property type="entry name" value="Plug"/>
    <property type="match status" value="1"/>
</dbReference>
<dbReference type="NCBIfam" id="TIGR04056">
    <property type="entry name" value="OMP_RagA_SusC"/>
    <property type="match status" value="1"/>
</dbReference>
<dbReference type="Gene3D" id="2.60.40.1120">
    <property type="entry name" value="Carboxypeptidase-like, regulatory domain"/>
    <property type="match status" value="1"/>
</dbReference>
<comment type="similarity">
    <text evidence="7">Belongs to the TonB-dependent receptor family.</text>
</comment>